<reference evidence="2 3" key="1">
    <citation type="submission" date="2017-04" db="EMBL/GenBank/DDBJ databases">
        <title>Genome Sequence of the Model Brown-Rot Fungus Postia placenta SB12.</title>
        <authorList>
            <consortium name="DOE Joint Genome Institute"/>
            <person name="Gaskell J."/>
            <person name="Kersten P."/>
            <person name="Larrondo L.F."/>
            <person name="Canessa P."/>
            <person name="Martinez D."/>
            <person name="Hibbett D."/>
            <person name="Schmoll M."/>
            <person name="Kubicek C.P."/>
            <person name="Martinez A.T."/>
            <person name="Yadav J."/>
            <person name="Master E."/>
            <person name="Magnuson J.K."/>
            <person name="James T."/>
            <person name="Yaver D."/>
            <person name="Berka R."/>
            <person name="Labutti K."/>
            <person name="Lipzen A."/>
            <person name="Aerts A."/>
            <person name="Barry K."/>
            <person name="Henrissat B."/>
            <person name="Blanchette R."/>
            <person name="Grigoriev I."/>
            <person name="Cullen D."/>
        </authorList>
    </citation>
    <scope>NUCLEOTIDE SEQUENCE [LARGE SCALE GENOMIC DNA]</scope>
    <source>
        <strain evidence="2 3">MAD-698-R-SB12</strain>
    </source>
</reference>
<evidence type="ECO:0000313" key="3">
    <source>
        <dbReference type="Proteomes" id="UP000194127"/>
    </source>
</evidence>
<dbReference type="RefSeq" id="XP_024339505.1">
    <property type="nucleotide sequence ID" value="XM_024480731.1"/>
</dbReference>
<dbReference type="EMBL" id="KZ110596">
    <property type="protein sequence ID" value="OSX62711.1"/>
    <property type="molecule type" value="Genomic_DNA"/>
</dbReference>
<dbReference type="GeneID" id="36325681"/>
<dbReference type="AlphaFoldDB" id="A0A1X6N266"/>
<proteinExistence type="predicted"/>
<evidence type="ECO:0000256" key="1">
    <source>
        <dbReference type="SAM" id="MobiDB-lite"/>
    </source>
</evidence>
<keyword evidence="3" id="KW-1185">Reference proteome</keyword>
<feature type="compositionally biased region" description="Low complexity" evidence="1">
    <location>
        <begin position="39"/>
        <end position="72"/>
    </location>
</feature>
<name>A0A1X6N266_9APHY</name>
<organism evidence="2 3">
    <name type="scientific">Postia placenta MAD-698-R-SB12</name>
    <dbReference type="NCBI Taxonomy" id="670580"/>
    <lineage>
        <taxon>Eukaryota</taxon>
        <taxon>Fungi</taxon>
        <taxon>Dikarya</taxon>
        <taxon>Basidiomycota</taxon>
        <taxon>Agaricomycotina</taxon>
        <taxon>Agaricomycetes</taxon>
        <taxon>Polyporales</taxon>
        <taxon>Adustoporiaceae</taxon>
        <taxon>Rhodonia</taxon>
    </lineage>
</organism>
<accession>A0A1X6N266</accession>
<protein>
    <recommendedName>
        <fullName evidence="4">SMP domain-containing protein</fullName>
    </recommendedName>
</protein>
<gene>
    <name evidence="2" type="ORF">POSPLADRAFT_1056077</name>
</gene>
<evidence type="ECO:0000313" key="2">
    <source>
        <dbReference type="EMBL" id="OSX62711.1"/>
    </source>
</evidence>
<dbReference type="Proteomes" id="UP000194127">
    <property type="component" value="Unassembled WGS sequence"/>
</dbReference>
<sequence length="72" mass="6669">MPAKGGGRATGGAAGHKTTPADASRIQSTQAKSGADTGKGAFASRAQSAAAKNANASPSAAAKGGKGSKAVS</sequence>
<feature type="compositionally biased region" description="Gly residues" evidence="1">
    <location>
        <begin position="1"/>
        <end position="14"/>
    </location>
</feature>
<feature type="region of interest" description="Disordered" evidence="1">
    <location>
        <begin position="1"/>
        <end position="72"/>
    </location>
</feature>
<evidence type="ECO:0008006" key="4">
    <source>
        <dbReference type="Google" id="ProtNLM"/>
    </source>
</evidence>